<dbReference type="PANTHER" id="PTHR31618:SF1">
    <property type="entry name" value="EF-HAND DOMAIN-CONTAINING PROTEIN"/>
    <property type="match status" value="1"/>
</dbReference>
<evidence type="ECO:0000313" key="2">
    <source>
        <dbReference type="Proteomes" id="UP001472677"/>
    </source>
</evidence>
<keyword evidence="2" id="KW-1185">Reference proteome</keyword>
<comment type="caution">
    <text evidence="1">The sequence shown here is derived from an EMBL/GenBank/DDBJ whole genome shotgun (WGS) entry which is preliminary data.</text>
</comment>
<name>A0ABR2BQA1_9ROSI</name>
<dbReference type="InterPro" id="IPR016688">
    <property type="entry name" value="MscS-like_plants/fungi"/>
</dbReference>
<sequence length="103" mass="11939">MARFSSCYSASFVSRCREIEHRLGNSRVWLLKNLLLMMFSSSFHRNNFFDRVQESFFHRYIIETLSGPPFIELAEETMANSSVRIAEKGKGDETREINIGKAP</sequence>
<proteinExistence type="predicted"/>
<organism evidence="1 2">
    <name type="scientific">Hibiscus sabdariffa</name>
    <name type="common">roselle</name>
    <dbReference type="NCBI Taxonomy" id="183260"/>
    <lineage>
        <taxon>Eukaryota</taxon>
        <taxon>Viridiplantae</taxon>
        <taxon>Streptophyta</taxon>
        <taxon>Embryophyta</taxon>
        <taxon>Tracheophyta</taxon>
        <taxon>Spermatophyta</taxon>
        <taxon>Magnoliopsida</taxon>
        <taxon>eudicotyledons</taxon>
        <taxon>Gunneridae</taxon>
        <taxon>Pentapetalae</taxon>
        <taxon>rosids</taxon>
        <taxon>malvids</taxon>
        <taxon>Malvales</taxon>
        <taxon>Malvaceae</taxon>
        <taxon>Malvoideae</taxon>
        <taxon>Hibiscus</taxon>
    </lineage>
</organism>
<evidence type="ECO:0000313" key="1">
    <source>
        <dbReference type="EMBL" id="KAK8509183.1"/>
    </source>
</evidence>
<dbReference type="PANTHER" id="PTHR31618">
    <property type="entry name" value="MECHANOSENSITIVE ION CHANNEL PROTEIN 5"/>
    <property type="match status" value="1"/>
</dbReference>
<dbReference type="Proteomes" id="UP001472677">
    <property type="component" value="Unassembled WGS sequence"/>
</dbReference>
<gene>
    <name evidence="1" type="ORF">V6N12_018269</name>
</gene>
<accession>A0ABR2BQA1</accession>
<reference evidence="1 2" key="1">
    <citation type="journal article" date="2024" name="G3 (Bethesda)">
        <title>Genome assembly of Hibiscus sabdariffa L. provides insights into metabolisms of medicinal natural products.</title>
        <authorList>
            <person name="Kim T."/>
        </authorList>
    </citation>
    <scope>NUCLEOTIDE SEQUENCE [LARGE SCALE GENOMIC DNA]</scope>
    <source>
        <strain evidence="1">TK-2024</strain>
        <tissue evidence="1">Old leaves</tissue>
    </source>
</reference>
<protein>
    <submittedName>
        <fullName evidence="1">Uncharacterized protein</fullName>
    </submittedName>
</protein>
<dbReference type="EMBL" id="JBBPBM010000093">
    <property type="protein sequence ID" value="KAK8509183.1"/>
    <property type="molecule type" value="Genomic_DNA"/>
</dbReference>